<keyword evidence="6" id="KW-0539">Nucleus</keyword>
<keyword evidence="4" id="KW-0805">Transcription regulation</keyword>
<feature type="region of interest" description="Disordered" evidence="7">
    <location>
        <begin position="15"/>
        <end position="53"/>
    </location>
</feature>
<dbReference type="Gene3D" id="1.10.20.10">
    <property type="entry name" value="Histone, subunit A"/>
    <property type="match status" value="1"/>
</dbReference>
<dbReference type="InterPro" id="IPR037818">
    <property type="entry name" value="TAF8"/>
</dbReference>
<comment type="similarity">
    <text evidence="2">Belongs to the TAF8 family.</text>
</comment>
<feature type="compositionally biased region" description="Polar residues" evidence="7">
    <location>
        <begin position="240"/>
        <end position="254"/>
    </location>
</feature>
<dbReference type="Pfam" id="PF07524">
    <property type="entry name" value="Bromo_TP"/>
    <property type="match status" value="1"/>
</dbReference>
<comment type="subcellular location">
    <subcellularLocation>
        <location evidence="1">Nucleus</location>
    </subcellularLocation>
</comment>
<evidence type="ECO:0000313" key="9">
    <source>
        <dbReference type="EMBL" id="KAK0732971.1"/>
    </source>
</evidence>
<keyword evidence="10" id="KW-1185">Reference proteome</keyword>
<reference evidence="9" key="1">
    <citation type="submission" date="2023-06" db="EMBL/GenBank/DDBJ databases">
        <title>Genome-scale phylogeny and comparative genomics of the fungal order Sordariales.</title>
        <authorList>
            <consortium name="Lawrence Berkeley National Laboratory"/>
            <person name="Hensen N."/>
            <person name="Bonometti L."/>
            <person name="Westerberg I."/>
            <person name="Brannstrom I.O."/>
            <person name="Guillou S."/>
            <person name="Cros-Aarteil S."/>
            <person name="Calhoun S."/>
            <person name="Haridas S."/>
            <person name="Kuo A."/>
            <person name="Mondo S."/>
            <person name="Pangilinan J."/>
            <person name="Riley R."/>
            <person name="LaButti K."/>
            <person name="Andreopoulos B."/>
            <person name="Lipzen A."/>
            <person name="Chen C."/>
            <person name="Yanf M."/>
            <person name="Daum C."/>
            <person name="Ng V."/>
            <person name="Clum A."/>
            <person name="Steindorff A."/>
            <person name="Ohm R."/>
            <person name="Martin F."/>
            <person name="Silar P."/>
            <person name="Natvig D."/>
            <person name="Lalanne C."/>
            <person name="Gautier V."/>
            <person name="Ament-velasquez S.L."/>
            <person name="Kruys A."/>
            <person name="Hutchinson M.I."/>
            <person name="Powell A.J."/>
            <person name="Barry K."/>
            <person name="Miller A.N."/>
            <person name="Grigoriev I.V."/>
            <person name="Debuchy R."/>
            <person name="Gladieux P."/>
            <person name="Thoren M.H."/>
            <person name="Johannesson H."/>
        </authorList>
    </citation>
    <scope>NUCLEOTIDE SEQUENCE</scope>
    <source>
        <strain evidence="9">SMH2392-1A</strain>
    </source>
</reference>
<dbReference type="CDD" id="cd00076">
    <property type="entry name" value="HFD_SF"/>
    <property type="match status" value="1"/>
</dbReference>
<dbReference type="InterPro" id="IPR009072">
    <property type="entry name" value="Histone-fold"/>
</dbReference>
<organism evidence="9 10">
    <name type="scientific">Lasiosphaeria miniovina</name>
    <dbReference type="NCBI Taxonomy" id="1954250"/>
    <lineage>
        <taxon>Eukaryota</taxon>
        <taxon>Fungi</taxon>
        <taxon>Dikarya</taxon>
        <taxon>Ascomycota</taxon>
        <taxon>Pezizomycotina</taxon>
        <taxon>Sordariomycetes</taxon>
        <taxon>Sordariomycetidae</taxon>
        <taxon>Sordariales</taxon>
        <taxon>Lasiosphaeriaceae</taxon>
        <taxon>Lasiosphaeria</taxon>
    </lineage>
</organism>
<dbReference type="GO" id="GO:0046982">
    <property type="term" value="F:protein heterodimerization activity"/>
    <property type="evidence" value="ECO:0007669"/>
    <property type="project" value="InterPro"/>
</dbReference>
<dbReference type="InterPro" id="IPR006565">
    <property type="entry name" value="BTP"/>
</dbReference>
<dbReference type="GO" id="GO:0005669">
    <property type="term" value="C:transcription factor TFIID complex"/>
    <property type="evidence" value="ECO:0007669"/>
    <property type="project" value="InterPro"/>
</dbReference>
<evidence type="ECO:0000256" key="1">
    <source>
        <dbReference type="ARBA" id="ARBA00004123"/>
    </source>
</evidence>
<evidence type="ECO:0000256" key="5">
    <source>
        <dbReference type="ARBA" id="ARBA00023163"/>
    </source>
</evidence>
<dbReference type="RefSeq" id="XP_060301848.1">
    <property type="nucleotide sequence ID" value="XM_060440745.1"/>
</dbReference>
<sequence>MERASCFSVPESVVATMSPARVDAPEPADRNSRKRPAEADDDQSWSKRQRTSQPMRPFIAIENIFPSHASTVMTAEDMARQGLRRSIAMTLQKVGFDSSLPEAMESLVSMAETYLSSLAEDVKMFANSARRSHPLPRDFEQTLKRFNLTTSALKPHKKPPIPKSKRVPKFEPISTADLIEKDLPILGDDLDGAPDKAAKNYIPSSFPAFPSVHTYKCTPENIDAVTVVDDAASFGPEAPSQGTNGPQSQSQTQRPLAADEIPRGDPKKLREAAAKEAKAGEYALRRLMRASKIAKQKEVYSSAQREPTRRERYDLWESAMRELIEDDTKAQGKEVAPAALHGDKGRFEIADHSMIVNAEKRYYRKEVLRTGARKAAAQGVSGKS</sequence>
<dbReference type="PANTHER" id="PTHR46469">
    <property type="entry name" value="TRANSCRIPTION INITIATION FACTOR TFIID SUBUNIT 8"/>
    <property type="match status" value="1"/>
</dbReference>
<gene>
    <name evidence="9" type="ORF">B0T26DRAFT_682466</name>
</gene>
<dbReference type="AlphaFoldDB" id="A0AA40BEZ6"/>
<evidence type="ECO:0000256" key="4">
    <source>
        <dbReference type="ARBA" id="ARBA00023015"/>
    </source>
</evidence>
<dbReference type="GeneID" id="85324015"/>
<proteinExistence type="inferred from homology"/>
<comment type="caution">
    <text evidence="9">The sequence shown here is derived from an EMBL/GenBank/DDBJ whole genome shotgun (WGS) entry which is preliminary data.</text>
</comment>
<evidence type="ECO:0000259" key="8">
    <source>
        <dbReference type="SMART" id="SM00576"/>
    </source>
</evidence>
<evidence type="ECO:0000256" key="6">
    <source>
        <dbReference type="ARBA" id="ARBA00023242"/>
    </source>
</evidence>
<feature type="compositionally biased region" description="Basic and acidic residues" evidence="7">
    <location>
        <begin position="23"/>
        <end position="38"/>
    </location>
</feature>
<protein>
    <recommendedName>
        <fullName evidence="3">Transcription initiation factor TFIID subunit 8</fullName>
    </recommendedName>
</protein>
<dbReference type="Pfam" id="PF10406">
    <property type="entry name" value="TAF8_C"/>
    <property type="match status" value="1"/>
</dbReference>
<keyword evidence="5" id="KW-0804">Transcription</keyword>
<evidence type="ECO:0000256" key="2">
    <source>
        <dbReference type="ARBA" id="ARBA00008767"/>
    </source>
</evidence>
<dbReference type="EMBL" id="JAUIRO010000001">
    <property type="protein sequence ID" value="KAK0732971.1"/>
    <property type="molecule type" value="Genomic_DNA"/>
</dbReference>
<dbReference type="Proteomes" id="UP001172101">
    <property type="component" value="Unassembled WGS sequence"/>
</dbReference>
<feature type="domain" description="Bromodomain associated" evidence="8">
    <location>
        <begin position="76"/>
        <end position="152"/>
    </location>
</feature>
<accession>A0AA40BEZ6</accession>
<dbReference type="SMART" id="SM00576">
    <property type="entry name" value="BTP"/>
    <property type="match status" value="1"/>
</dbReference>
<feature type="region of interest" description="Disordered" evidence="7">
    <location>
        <begin position="233"/>
        <end position="267"/>
    </location>
</feature>
<name>A0AA40BEZ6_9PEZI</name>
<evidence type="ECO:0000256" key="3">
    <source>
        <dbReference type="ARBA" id="ARBA00017307"/>
    </source>
</evidence>
<dbReference type="GO" id="GO:0006367">
    <property type="term" value="P:transcription initiation at RNA polymerase II promoter"/>
    <property type="evidence" value="ECO:0007669"/>
    <property type="project" value="TreeGrafter"/>
</dbReference>
<evidence type="ECO:0000313" key="10">
    <source>
        <dbReference type="Proteomes" id="UP001172101"/>
    </source>
</evidence>
<evidence type="ECO:0000256" key="7">
    <source>
        <dbReference type="SAM" id="MobiDB-lite"/>
    </source>
</evidence>
<dbReference type="PANTHER" id="PTHR46469:SF1">
    <property type="entry name" value="TRANSCRIPTION INITIATION FACTOR TFIID SUBUNIT 8"/>
    <property type="match status" value="1"/>
</dbReference>
<dbReference type="InterPro" id="IPR019473">
    <property type="entry name" value="TFIID_su8_C"/>
</dbReference>